<reference evidence="9 10" key="1">
    <citation type="submission" date="2018-03" db="EMBL/GenBank/DDBJ databases">
        <title>Genomic Encyclopedia of Archaeal and Bacterial Type Strains, Phase II (KMG-II): from individual species to whole genera.</title>
        <authorList>
            <person name="Goeker M."/>
        </authorList>
    </citation>
    <scope>NUCLEOTIDE SEQUENCE [LARGE SCALE GENOMIC DNA]</scope>
    <source>
        <strain evidence="9 10">DSM 19711</strain>
    </source>
</reference>
<evidence type="ECO:0000256" key="3">
    <source>
        <dbReference type="ARBA" id="ARBA00022475"/>
    </source>
</evidence>
<dbReference type="AlphaFoldDB" id="A0A2T0QXC5"/>
<comment type="subcellular location">
    <subcellularLocation>
        <location evidence="1 7">Cell membrane</location>
        <topology evidence="1 7">Multi-pass membrane protein</topology>
    </subcellularLocation>
</comment>
<dbReference type="PANTHER" id="PTHR43744">
    <property type="entry name" value="ABC TRANSPORTER PERMEASE PROTEIN MG189-RELATED-RELATED"/>
    <property type="match status" value="1"/>
</dbReference>
<organism evidence="9 10">
    <name type="scientific">Kineococcus rhizosphaerae</name>
    <dbReference type="NCBI Taxonomy" id="559628"/>
    <lineage>
        <taxon>Bacteria</taxon>
        <taxon>Bacillati</taxon>
        <taxon>Actinomycetota</taxon>
        <taxon>Actinomycetes</taxon>
        <taxon>Kineosporiales</taxon>
        <taxon>Kineosporiaceae</taxon>
        <taxon>Kineococcus</taxon>
    </lineage>
</organism>
<dbReference type="Pfam" id="PF00528">
    <property type="entry name" value="BPD_transp_1"/>
    <property type="match status" value="1"/>
</dbReference>
<dbReference type="InterPro" id="IPR000515">
    <property type="entry name" value="MetI-like"/>
</dbReference>
<dbReference type="EMBL" id="PVZF01000016">
    <property type="protein sequence ID" value="PRY10543.1"/>
    <property type="molecule type" value="Genomic_DNA"/>
</dbReference>
<evidence type="ECO:0000256" key="4">
    <source>
        <dbReference type="ARBA" id="ARBA00022692"/>
    </source>
</evidence>
<proteinExistence type="inferred from homology"/>
<evidence type="ECO:0000256" key="1">
    <source>
        <dbReference type="ARBA" id="ARBA00004651"/>
    </source>
</evidence>
<name>A0A2T0QXC5_9ACTN</name>
<dbReference type="CDD" id="cd06261">
    <property type="entry name" value="TM_PBP2"/>
    <property type="match status" value="1"/>
</dbReference>
<feature type="transmembrane region" description="Helical" evidence="7">
    <location>
        <begin position="47"/>
        <end position="68"/>
    </location>
</feature>
<keyword evidence="4 7" id="KW-0812">Transmembrane</keyword>
<accession>A0A2T0QXC5</accession>
<evidence type="ECO:0000259" key="8">
    <source>
        <dbReference type="PROSITE" id="PS50928"/>
    </source>
</evidence>
<dbReference type="GO" id="GO:0055085">
    <property type="term" value="P:transmembrane transport"/>
    <property type="evidence" value="ECO:0007669"/>
    <property type="project" value="InterPro"/>
</dbReference>
<gene>
    <name evidence="9" type="ORF">CLV37_11696</name>
</gene>
<dbReference type="InterPro" id="IPR035906">
    <property type="entry name" value="MetI-like_sf"/>
</dbReference>
<keyword evidence="6 7" id="KW-0472">Membrane</keyword>
<dbReference type="PANTHER" id="PTHR43744:SF6">
    <property type="entry name" value="ABC TRANSPORTER PERMEASE PROTEIN YESQ-RELATED"/>
    <property type="match status" value="1"/>
</dbReference>
<evidence type="ECO:0000256" key="5">
    <source>
        <dbReference type="ARBA" id="ARBA00022989"/>
    </source>
</evidence>
<keyword evidence="3" id="KW-1003">Cell membrane</keyword>
<dbReference type="Gene3D" id="1.10.3720.10">
    <property type="entry name" value="MetI-like"/>
    <property type="match status" value="1"/>
</dbReference>
<keyword evidence="5 7" id="KW-1133">Transmembrane helix</keyword>
<dbReference type="SUPFAM" id="SSF161098">
    <property type="entry name" value="MetI-like"/>
    <property type="match status" value="1"/>
</dbReference>
<feature type="transmembrane region" description="Helical" evidence="7">
    <location>
        <begin position="217"/>
        <end position="242"/>
    </location>
</feature>
<evidence type="ECO:0000313" key="10">
    <source>
        <dbReference type="Proteomes" id="UP000238083"/>
    </source>
</evidence>
<feature type="transmembrane region" description="Helical" evidence="7">
    <location>
        <begin position="104"/>
        <end position="128"/>
    </location>
</feature>
<keyword evidence="10" id="KW-1185">Reference proteome</keyword>
<protein>
    <submittedName>
        <fullName evidence="9">Carbohydrate ABC transporter membrane protein 2 (CUT1 family)</fullName>
    </submittedName>
</protein>
<evidence type="ECO:0000256" key="7">
    <source>
        <dbReference type="RuleBase" id="RU363032"/>
    </source>
</evidence>
<feature type="transmembrane region" description="Helical" evidence="7">
    <location>
        <begin position="276"/>
        <end position="296"/>
    </location>
</feature>
<feature type="transmembrane region" description="Helical" evidence="7">
    <location>
        <begin position="176"/>
        <end position="196"/>
    </location>
</feature>
<dbReference type="GO" id="GO:0005886">
    <property type="term" value="C:plasma membrane"/>
    <property type="evidence" value="ECO:0007669"/>
    <property type="project" value="UniProtKB-SubCell"/>
</dbReference>
<evidence type="ECO:0000256" key="6">
    <source>
        <dbReference type="ARBA" id="ARBA00023136"/>
    </source>
</evidence>
<dbReference type="PROSITE" id="PS50928">
    <property type="entry name" value="ABC_TM1"/>
    <property type="match status" value="1"/>
</dbReference>
<evidence type="ECO:0000256" key="2">
    <source>
        <dbReference type="ARBA" id="ARBA00022448"/>
    </source>
</evidence>
<feature type="domain" description="ABC transmembrane type-1" evidence="8">
    <location>
        <begin position="105"/>
        <end position="297"/>
    </location>
</feature>
<dbReference type="RefSeq" id="WP_106215275.1">
    <property type="nucleotide sequence ID" value="NZ_PVZF01000016.1"/>
</dbReference>
<dbReference type="Proteomes" id="UP000238083">
    <property type="component" value="Unassembled WGS sequence"/>
</dbReference>
<dbReference type="OrthoDB" id="2063054at2"/>
<sequence>MTDTTTLIEKKPGIARGLRAATSRFRGVEAYQEELTGTARTRFLRHVVLVGVGLVMLYPLLWMVSASFKPSAKVFSDSSLIPSQLELGNYSAGWSALEHPFELYLVNSLILAVLNIVGNLVSCSMAAYAFSRLRFRGRKAFFAAMLGTMLLPAHVVLIPQYVIFSKLGWVNTYLPLTVPAFLATNAFFVFLLVQFMRALPMELQDAAKIDGCGPYRTYLQVIMPLTIPAMATVAIFTFIASWNDFFGPLLYLTDSELFTVPLALRQFMSAEGASDWGPMFAMSVVSLLPVVAFFFIGQRYLLNGIATTGMK</sequence>
<evidence type="ECO:0000313" key="9">
    <source>
        <dbReference type="EMBL" id="PRY10543.1"/>
    </source>
</evidence>
<comment type="caution">
    <text evidence="9">The sequence shown here is derived from an EMBL/GenBank/DDBJ whole genome shotgun (WGS) entry which is preliminary data.</text>
</comment>
<comment type="similarity">
    <text evidence="7">Belongs to the binding-protein-dependent transport system permease family.</text>
</comment>
<feature type="transmembrane region" description="Helical" evidence="7">
    <location>
        <begin position="140"/>
        <end position="164"/>
    </location>
</feature>
<keyword evidence="2 7" id="KW-0813">Transport</keyword>